<dbReference type="Proteomes" id="UP000233597">
    <property type="component" value="Unassembled WGS sequence"/>
</dbReference>
<feature type="region of interest" description="Disordered" evidence="1">
    <location>
        <begin position="100"/>
        <end position="124"/>
    </location>
</feature>
<sequence>MTGDCDAGALADGAAEGTEGDVGASAGREGAGVAGFAAGAGKLPLAGGVAVGAGCTGVGVGVGVGVVAGAGVGVGVGSGAGAGSCLSRISSTTLLPTLKARTSKSLRSTKATVRPSGSKNASET</sequence>
<accession>A0A2N3KZE7</accession>
<gene>
    <name evidence="2" type="ORF">COO20_01625</name>
</gene>
<organism evidence="2 3">
    <name type="scientific">Thalassospira marina</name>
    <dbReference type="NCBI Taxonomy" id="2048283"/>
    <lineage>
        <taxon>Bacteria</taxon>
        <taxon>Pseudomonadati</taxon>
        <taxon>Pseudomonadota</taxon>
        <taxon>Alphaproteobacteria</taxon>
        <taxon>Rhodospirillales</taxon>
        <taxon>Thalassospiraceae</taxon>
        <taxon>Thalassospira</taxon>
    </lineage>
</organism>
<comment type="caution">
    <text evidence="2">The sequence shown here is derived from an EMBL/GenBank/DDBJ whole genome shotgun (WGS) entry which is preliminary data.</text>
</comment>
<dbReference type="AlphaFoldDB" id="A0A2N3KZE7"/>
<evidence type="ECO:0000313" key="3">
    <source>
        <dbReference type="Proteomes" id="UP000233597"/>
    </source>
</evidence>
<name>A0A2N3KZE7_9PROT</name>
<evidence type="ECO:0000256" key="1">
    <source>
        <dbReference type="SAM" id="MobiDB-lite"/>
    </source>
</evidence>
<reference evidence="2 3" key="1">
    <citation type="submission" date="2017-09" db="EMBL/GenBank/DDBJ databases">
        <title>Biodiversity and function of Thalassospira species in the particle-attached aromatic-hydrocarbon-degrading consortia from the surface seawater of the South China Sea.</title>
        <authorList>
            <person name="Dong C."/>
            <person name="Liu R."/>
            <person name="Shao Z."/>
        </authorList>
    </citation>
    <scope>NUCLEOTIDE SEQUENCE [LARGE SCALE GENOMIC DNA]</scope>
    <source>
        <strain evidence="2 3">CSC1P2</strain>
    </source>
</reference>
<feature type="compositionally biased region" description="Polar residues" evidence="1">
    <location>
        <begin position="103"/>
        <end position="124"/>
    </location>
</feature>
<dbReference type="EMBL" id="NWTK01000001">
    <property type="protein sequence ID" value="PKR55945.1"/>
    <property type="molecule type" value="Genomic_DNA"/>
</dbReference>
<evidence type="ECO:0000313" key="2">
    <source>
        <dbReference type="EMBL" id="PKR55945.1"/>
    </source>
</evidence>
<protein>
    <submittedName>
        <fullName evidence="2">Uncharacterized protein</fullName>
    </submittedName>
</protein>
<proteinExistence type="predicted"/>